<reference evidence="2 3" key="1">
    <citation type="submission" date="2016-10" db="EMBL/GenBank/DDBJ databases">
        <authorList>
            <person name="Varghese N."/>
            <person name="Submissions S."/>
        </authorList>
    </citation>
    <scope>NUCLEOTIDE SEQUENCE [LARGE SCALE GENOMIC DNA]</scope>
    <source>
        <strain evidence="2 3">DSM 282</strain>
    </source>
</reference>
<sequence>MTKAIVPAAYGQQPMPTRHDARFQEIVTFGAHTAERWMASPGPLSLPEYLEALQYNLPGSTRQPVLDGFLMRIEQHFRAVPLPAPASSLPVEIDDTTTPPAAALPDGPAPESMATSAEGVCHG</sequence>
<organism evidence="2 3">
    <name type="scientific">Azotobacter beijerinckii</name>
    <dbReference type="NCBI Taxonomy" id="170623"/>
    <lineage>
        <taxon>Bacteria</taxon>
        <taxon>Pseudomonadati</taxon>
        <taxon>Pseudomonadota</taxon>
        <taxon>Gammaproteobacteria</taxon>
        <taxon>Pseudomonadales</taxon>
        <taxon>Pseudomonadaceae</taxon>
        <taxon>Azotobacter</taxon>
    </lineage>
</organism>
<gene>
    <name evidence="2" type="ORF">SAMN04244571_01329</name>
</gene>
<accession>A0A1I0Y212</accession>
<proteinExistence type="predicted"/>
<keyword evidence="3" id="KW-1185">Reference proteome</keyword>
<feature type="region of interest" description="Disordered" evidence="1">
    <location>
        <begin position="85"/>
        <end position="123"/>
    </location>
</feature>
<evidence type="ECO:0008006" key="4">
    <source>
        <dbReference type="Google" id="ProtNLM"/>
    </source>
</evidence>
<dbReference type="RefSeq" id="WP_091013136.1">
    <property type="nucleotide sequence ID" value="NZ_FOKJ01000015.1"/>
</dbReference>
<comment type="caution">
    <text evidence="2">The sequence shown here is derived from an EMBL/GenBank/DDBJ whole genome shotgun (WGS) entry which is preliminary data.</text>
</comment>
<evidence type="ECO:0000313" key="2">
    <source>
        <dbReference type="EMBL" id="SFB07389.1"/>
    </source>
</evidence>
<name>A0A1I0Y212_9GAMM</name>
<dbReference type="EMBL" id="FOKJ01000015">
    <property type="protein sequence ID" value="SFB07389.1"/>
    <property type="molecule type" value="Genomic_DNA"/>
</dbReference>
<evidence type="ECO:0000256" key="1">
    <source>
        <dbReference type="SAM" id="MobiDB-lite"/>
    </source>
</evidence>
<evidence type="ECO:0000313" key="3">
    <source>
        <dbReference type="Proteomes" id="UP000198861"/>
    </source>
</evidence>
<feature type="compositionally biased region" description="Low complexity" evidence="1">
    <location>
        <begin position="85"/>
        <end position="110"/>
    </location>
</feature>
<protein>
    <recommendedName>
        <fullName evidence="4">Transposase</fullName>
    </recommendedName>
</protein>
<dbReference type="Proteomes" id="UP000198861">
    <property type="component" value="Unassembled WGS sequence"/>
</dbReference>